<accession>A0A875RXP5</accession>
<dbReference type="KEGG" id="bnn:FOA43_000728"/>
<dbReference type="InterPro" id="IPR013078">
    <property type="entry name" value="His_Pase_superF_clade-1"/>
</dbReference>
<dbReference type="CDD" id="cd07067">
    <property type="entry name" value="HP_PGM_like"/>
    <property type="match status" value="1"/>
</dbReference>
<dbReference type="AlphaFoldDB" id="A0A875RXP5"/>
<dbReference type="Pfam" id="PF00300">
    <property type="entry name" value="His_Phos_1"/>
    <property type="match status" value="1"/>
</dbReference>
<keyword evidence="3" id="KW-1185">Reference proteome</keyword>
<dbReference type="SUPFAM" id="SSF53254">
    <property type="entry name" value="Phosphoglycerate mutase-like"/>
    <property type="match status" value="1"/>
</dbReference>
<gene>
    <name evidence="2" type="ORF">FOA43_000728</name>
</gene>
<reference evidence="2" key="1">
    <citation type="submission" date="2020-10" db="EMBL/GenBank/DDBJ databases">
        <authorList>
            <person name="Roach M.J.R."/>
        </authorList>
    </citation>
    <scope>NUCLEOTIDE SEQUENCE</scope>
    <source>
        <strain evidence="2">CBS 1945</strain>
    </source>
</reference>
<dbReference type="Proteomes" id="UP000662931">
    <property type="component" value="Chromosome 1"/>
</dbReference>
<dbReference type="SMART" id="SM00855">
    <property type="entry name" value="PGAM"/>
    <property type="match status" value="1"/>
</dbReference>
<dbReference type="PANTHER" id="PTHR46192">
    <property type="entry name" value="BROAD-RANGE ACID PHOSPHATASE DET1"/>
    <property type="match status" value="1"/>
</dbReference>
<evidence type="ECO:0000256" key="1">
    <source>
        <dbReference type="PIRSR" id="PIRSR613078-2"/>
    </source>
</evidence>
<dbReference type="InterPro" id="IPR029033">
    <property type="entry name" value="His_PPase_superfam"/>
</dbReference>
<organism evidence="2 3">
    <name type="scientific">Eeniella nana</name>
    <name type="common">Yeast</name>
    <name type="synonym">Brettanomyces nanus</name>
    <dbReference type="NCBI Taxonomy" id="13502"/>
    <lineage>
        <taxon>Eukaryota</taxon>
        <taxon>Fungi</taxon>
        <taxon>Dikarya</taxon>
        <taxon>Ascomycota</taxon>
        <taxon>Saccharomycotina</taxon>
        <taxon>Pichiomycetes</taxon>
        <taxon>Pichiales</taxon>
        <taxon>Pichiaceae</taxon>
        <taxon>Brettanomyces</taxon>
    </lineage>
</organism>
<dbReference type="RefSeq" id="XP_038776983.1">
    <property type="nucleotide sequence ID" value="XM_038921055.1"/>
</dbReference>
<protein>
    <recommendedName>
        <fullName evidence="4">Phosphoglycerate mutase-like protein</fullName>
    </recommendedName>
</protein>
<dbReference type="Gene3D" id="3.40.50.1240">
    <property type="entry name" value="Phosphoglycerate mutase-like"/>
    <property type="match status" value="1"/>
</dbReference>
<name>A0A875RXP5_EENNA</name>
<dbReference type="InterPro" id="IPR052765">
    <property type="entry name" value="PGM-Related"/>
</dbReference>
<dbReference type="OrthoDB" id="10261749at2759"/>
<proteinExistence type="predicted"/>
<sequence>MERQDKKPFYTFHDKHFGKATIENYVYTKKSQGNRDKTVNRYIPNHKVPLTEHGHHQAREAGKVLKSILKDDDTVCFYTSPYMRARQTTVDIIDGIKDTGIKYKVYEEPRMREQDFGNFQSTSDEMQQMWVERAKYGHFFYRIPHGESAADVYDRCASFNASLFRQFSQDSFPSVLVLVTHGIWARVFLMKWFRWKVEYFEDLQNVPHCSWIVMQKNENDQRYTLKTHMTTWSELKDPQRIERMREDTSEELKFNSNGRLSDNEMNRVVDATVKVKEEQVRNALETRKLYEQFCECSKNGCSNQEEDGLT</sequence>
<evidence type="ECO:0008006" key="4">
    <source>
        <dbReference type="Google" id="ProtNLM"/>
    </source>
</evidence>
<evidence type="ECO:0000313" key="2">
    <source>
        <dbReference type="EMBL" id="QPG73418.1"/>
    </source>
</evidence>
<dbReference type="GeneID" id="62194129"/>
<feature type="binding site" evidence="1">
    <location>
        <position position="84"/>
    </location>
    <ligand>
        <name>substrate</name>
    </ligand>
</feature>
<evidence type="ECO:0000313" key="3">
    <source>
        <dbReference type="Proteomes" id="UP000662931"/>
    </source>
</evidence>
<dbReference type="EMBL" id="CP064812">
    <property type="protein sequence ID" value="QPG73418.1"/>
    <property type="molecule type" value="Genomic_DNA"/>
</dbReference>